<accession>A0A0G0QHW6</accession>
<gene>
    <name evidence="1" type="ORF">UT75_C0012G0013</name>
</gene>
<proteinExistence type="predicted"/>
<dbReference type="GO" id="GO:0006629">
    <property type="term" value="P:lipid metabolic process"/>
    <property type="evidence" value="ECO:0007669"/>
    <property type="project" value="InterPro"/>
</dbReference>
<dbReference type="AlphaFoldDB" id="A0A0G0QHW6"/>
<dbReference type="InterPro" id="IPR017946">
    <property type="entry name" value="PLC-like_Pdiesterase_TIM-brl"/>
</dbReference>
<dbReference type="EMBL" id="LBXZ01000012">
    <property type="protein sequence ID" value="KKR39969.1"/>
    <property type="molecule type" value="Genomic_DNA"/>
</dbReference>
<dbReference type="Gene3D" id="3.20.20.190">
    <property type="entry name" value="Phosphatidylinositol (PI) phosphodiesterase"/>
    <property type="match status" value="1"/>
</dbReference>
<dbReference type="Proteomes" id="UP000034072">
    <property type="component" value="Unassembled WGS sequence"/>
</dbReference>
<evidence type="ECO:0000313" key="1">
    <source>
        <dbReference type="EMBL" id="KKR39969.1"/>
    </source>
</evidence>
<organism evidence="1 2">
    <name type="scientific">Candidatus Yanofskybacteria bacterium GW2011_GWE2_40_11</name>
    <dbReference type="NCBI Taxonomy" id="1619033"/>
    <lineage>
        <taxon>Bacteria</taxon>
        <taxon>Candidatus Yanofskyibacteriota</taxon>
    </lineage>
</organism>
<evidence type="ECO:0008006" key="3">
    <source>
        <dbReference type="Google" id="ProtNLM"/>
    </source>
</evidence>
<dbReference type="SUPFAM" id="SSF51695">
    <property type="entry name" value="PLC-like phosphodiesterases"/>
    <property type="match status" value="1"/>
</dbReference>
<evidence type="ECO:0000313" key="2">
    <source>
        <dbReference type="Proteomes" id="UP000034072"/>
    </source>
</evidence>
<dbReference type="GO" id="GO:0008081">
    <property type="term" value="F:phosphoric diester hydrolase activity"/>
    <property type="evidence" value="ECO:0007669"/>
    <property type="project" value="InterPro"/>
</dbReference>
<sequence>MPINLQDKIVLAHKGCFNKECEKMYRENSKEVCALSVRKDYIHIIEIDVRKSKDGILYCYHGTLMQYWLYLVIPRIFFDIKKRYHVDTLEEILGVIPEDKIIVLDLKSKSITKTDILDALRGKKYKKVILGNTSLSSVSFLERFNDMPEEFVKVMNGNIFCKFYDLAKLKDKNYKYFEAVFPFQVSKKIIDDVSRCGMEFRCAGLFFSSKESYWNKINKYICLKNFHR</sequence>
<name>A0A0G0QHW6_9BACT</name>
<comment type="caution">
    <text evidence="1">The sequence shown here is derived from an EMBL/GenBank/DDBJ whole genome shotgun (WGS) entry which is preliminary data.</text>
</comment>
<reference evidence="1 2" key="1">
    <citation type="journal article" date="2015" name="Nature">
        <title>rRNA introns, odd ribosomes, and small enigmatic genomes across a large radiation of phyla.</title>
        <authorList>
            <person name="Brown C.T."/>
            <person name="Hug L.A."/>
            <person name="Thomas B.C."/>
            <person name="Sharon I."/>
            <person name="Castelle C.J."/>
            <person name="Singh A."/>
            <person name="Wilkins M.J."/>
            <person name="Williams K.H."/>
            <person name="Banfield J.F."/>
        </authorList>
    </citation>
    <scope>NUCLEOTIDE SEQUENCE [LARGE SCALE GENOMIC DNA]</scope>
</reference>
<protein>
    <recommendedName>
        <fullName evidence="3">GP-PDE domain-containing protein</fullName>
    </recommendedName>
</protein>